<evidence type="ECO:0000256" key="1">
    <source>
        <dbReference type="SAM" id="MobiDB-lite"/>
    </source>
</evidence>
<dbReference type="EMBL" id="BAAAPE010000007">
    <property type="protein sequence ID" value="GAA2071742.1"/>
    <property type="molecule type" value="Genomic_DNA"/>
</dbReference>
<dbReference type="Proteomes" id="UP001500016">
    <property type="component" value="Unassembled WGS sequence"/>
</dbReference>
<organism evidence="2 3">
    <name type="scientific">Streptomyces albiaxialis</name>
    <dbReference type="NCBI Taxonomy" id="329523"/>
    <lineage>
        <taxon>Bacteria</taxon>
        <taxon>Bacillati</taxon>
        <taxon>Actinomycetota</taxon>
        <taxon>Actinomycetes</taxon>
        <taxon>Kitasatosporales</taxon>
        <taxon>Streptomycetaceae</taxon>
        <taxon>Streptomyces</taxon>
    </lineage>
</organism>
<evidence type="ECO:0000313" key="3">
    <source>
        <dbReference type="Proteomes" id="UP001500016"/>
    </source>
</evidence>
<proteinExistence type="predicted"/>
<protein>
    <submittedName>
        <fullName evidence="2">Uncharacterized protein</fullName>
    </submittedName>
</protein>
<sequence length="295" mass="31199">MRGRSSRTAPGAPDLSPVRDASARDRLGGWLRRAVTDFGGTVAGSLVPPGYAAYVRLPHSVQLDGDRELAWGAVAAWTGRTLDATAQWARVSRPLPGHVPEGPRPWDEDDEPYGGVLPDGQLGALVPVLAAHTGTPDACVFALWDGFGYLGDERERRSSFAVSVYADGPASARELRAARAAALPPPGLDVSAVPRLALPHRDHVLFTGPVGAARQVSIGLGRPYANEFRDGPHLWWPEDRAWVVATDIDLDSTYVACSASLAAALLAGEGPEAVAVSPHDRFDEAADLPDAQARG</sequence>
<reference evidence="2 3" key="1">
    <citation type="journal article" date="2019" name="Int. J. Syst. Evol. Microbiol.">
        <title>The Global Catalogue of Microorganisms (GCM) 10K type strain sequencing project: providing services to taxonomists for standard genome sequencing and annotation.</title>
        <authorList>
            <consortium name="The Broad Institute Genomics Platform"/>
            <consortium name="The Broad Institute Genome Sequencing Center for Infectious Disease"/>
            <person name="Wu L."/>
            <person name="Ma J."/>
        </authorList>
    </citation>
    <scope>NUCLEOTIDE SEQUENCE [LARGE SCALE GENOMIC DNA]</scope>
    <source>
        <strain evidence="2 3">JCM 15478</strain>
    </source>
</reference>
<name>A0ABN2VXD8_9ACTN</name>
<comment type="caution">
    <text evidence="2">The sequence shown here is derived from an EMBL/GenBank/DDBJ whole genome shotgun (WGS) entry which is preliminary data.</text>
</comment>
<dbReference type="RefSeq" id="WP_344526958.1">
    <property type="nucleotide sequence ID" value="NZ_BAAAPE010000007.1"/>
</dbReference>
<gene>
    <name evidence="2" type="ORF">GCM10009801_23730</name>
</gene>
<accession>A0ABN2VXD8</accession>
<feature type="region of interest" description="Disordered" evidence="1">
    <location>
        <begin position="1"/>
        <end position="21"/>
    </location>
</feature>
<evidence type="ECO:0000313" key="2">
    <source>
        <dbReference type="EMBL" id="GAA2071742.1"/>
    </source>
</evidence>
<keyword evidence="3" id="KW-1185">Reference proteome</keyword>